<protein>
    <submittedName>
        <fullName evidence="1">Uncharacterized protein</fullName>
    </submittedName>
</protein>
<gene>
    <name evidence="1" type="ORF">PPL_02793</name>
</gene>
<dbReference type="GeneID" id="31358316"/>
<dbReference type="Proteomes" id="UP000001396">
    <property type="component" value="Unassembled WGS sequence"/>
</dbReference>
<dbReference type="EMBL" id="ADBJ01000010">
    <property type="protein sequence ID" value="EFA83726.1"/>
    <property type="molecule type" value="Genomic_DNA"/>
</dbReference>
<reference evidence="1 2" key="1">
    <citation type="journal article" date="2011" name="Genome Res.">
        <title>Phylogeny-wide analysis of social amoeba genomes highlights ancient origins for complex intercellular communication.</title>
        <authorList>
            <person name="Heidel A.J."/>
            <person name="Lawal H.M."/>
            <person name="Felder M."/>
            <person name="Schilde C."/>
            <person name="Helps N.R."/>
            <person name="Tunggal B."/>
            <person name="Rivero F."/>
            <person name="John U."/>
            <person name="Schleicher M."/>
            <person name="Eichinger L."/>
            <person name="Platzer M."/>
            <person name="Noegel A.A."/>
            <person name="Schaap P."/>
            <person name="Gloeckner G."/>
        </authorList>
    </citation>
    <scope>NUCLEOTIDE SEQUENCE [LARGE SCALE GENOMIC DNA]</scope>
    <source>
        <strain evidence="2">ATCC 26659 / Pp 5 / PN500</strain>
    </source>
</reference>
<keyword evidence="2" id="KW-1185">Reference proteome</keyword>
<dbReference type="RefSeq" id="XP_020435843.1">
    <property type="nucleotide sequence ID" value="XM_020573771.1"/>
</dbReference>
<dbReference type="InParanoid" id="D3B328"/>
<sequence length="45" mass="5601">MNAYNLMNHQAFTQLPSRNQVLYLYRRIFRMANQWEKVDQRDAIR</sequence>
<evidence type="ECO:0000313" key="1">
    <source>
        <dbReference type="EMBL" id="EFA83726.1"/>
    </source>
</evidence>
<evidence type="ECO:0000313" key="2">
    <source>
        <dbReference type="Proteomes" id="UP000001396"/>
    </source>
</evidence>
<accession>D3B328</accession>
<dbReference type="AlphaFoldDB" id="D3B328"/>
<organism evidence="1 2">
    <name type="scientific">Heterostelium pallidum (strain ATCC 26659 / Pp 5 / PN500)</name>
    <name type="common">Cellular slime mold</name>
    <name type="synonym">Polysphondylium pallidum</name>
    <dbReference type="NCBI Taxonomy" id="670386"/>
    <lineage>
        <taxon>Eukaryota</taxon>
        <taxon>Amoebozoa</taxon>
        <taxon>Evosea</taxon>
        <taxon>Eumycetozoa</taxon>
        <taxon>Dictyostelia</taxon>
        <taxon>Acytosteliales</taxon>
        <taxon>Acytosteliaceae</taxon>
        <taxon>Heterostelium</taxon>
    </lineage>
</organism>
<comment type="caution">
    <text evidence="1">The sequence shown here is derived from an EMBL/GenBank/DDBJ whole genome shotgun (WGS) entry which is preliminary data.</text>
</comment>
<proteinExistence type="predicted"/>
<name>D3B328_HETP5</name>